<accession>A0AAW1PYN8</accession>
<name>A0AAW1PYN8_9CHLO</name>
<protein>
    <recommendedName>
        <fullName evidence="3">Tyrosine specific protein phosphatases domain-containing protein</fullName>
    </recommendedName>
</protein>
<feature type="region of interest" description="Disordered" evidence="2">
    <location>
        <begin position="170"/>
        <end position="204"/>
    </location>
</feature>
<sequence length="305" mass="33945">MGGQTLLPCWQYLPTHCRRCHPRGSFPASPCVPQYSAQRTANETVWSRRRPRSKLQAVCQAGKACETALPPLLPAEDTEAHQFSSFANWIIPAHLMVGRYPFVDPNRYRRRIAGEQVLRQILGAGITRFVCLQEELPPQDQMGLRGANGFLPYQATATLLAAASDGHAPSQEVTGLRNPHLNQFLPPRRSKQAGSSAMEQPTRRRLQFTHVPIVDLGLPSLDQVQSVVEDMGRWMKQGDIVYMHCWGGRGRAGTMAACILVHHYGLGGQEALKRVQLAYDTRGEGRNSPETSAQHNFVLEYAGRI</sequence>
<dbReference type="InterPro" id="IPR057023">
    <property type="entry name" value="PTP-SAK"/>
</dbReference>
<dbReference type="Gene3D" id="3.90.190.10">
    <property type="entry name" value="Protein tyrosine phosphatase superfamily"/>
    <property type="match status" value="1"/>
</dbReference>
<dbReference type="PROSITE" id="PS50056">
    <property type="entry name" value="TYR_PHOSPHATASE_2"/>
    <property type="match status" value="1"/>
</dbReference>
<organism evidence="4 5">
    <name type="scientific">Symbiochloris irregularis</name>
    <dbReference type="NCBI Taxonomy" id="706552"/>
    <lineage>
        <taxon>Eukaryota</taxon>
        <taxon>Viridiplantae</taxon>
        <taxon>Chlorophyta</taxon>
        <taxon>core chlorophytes</taxon>
        <taxon>Trebouxiophyceae</taxon>
        <taxon>Trebouxiales</taxon>
        <taxon>Trebouxiaceae</taxon>
        <taxon>Symbiochloris</taxon>
    </lineage>
</organism>
<dbReference type="Proteomes" id="UP001465755">
    <property type="component" value="Unassembled WGS sequence"/>
</dbReference>
<keyword evidence="1" id="KW-0378">Hydrolase</keyword>
<keyword evidence="5" id="KW-1185">Reference proteome</keyword>
<dbReference type="InterPro" id="IPR000387">
    <property type="entry name" value="Tyr_Pase_dom"/>
</dbReference>
<dbReference type="PANTHER" id="PTHR23339">
    <property type="entry name" value="TYROSINE SPECIFIC PROTEIN PHOSPHATASE AND DUAL SPECIFICITY PROTEIN PHOSPHATASE"/>
    <property type="match status" value="1"/>
</dbReference>
<dbReference type="Pfam" id="PF22784">
    <property type="entry name" value="PTP-SAK"/>
    <property type="match status" value="1"/>
</dbReference>
<proteinExistence type="predicted"/>
<evidence type="ECO:0000313" key="5">
    <source>
        <dbReference type="Proteomes" id="UP001465755"/>
    </source>
</evidence>
<evidence type="ECO:0000256" key="1">
    <source>
        <dbReference type="ARBA" id="ARBA00022801"/>
    </source>
</evidence>
<evidence type="ECO:0000313" key="4">
    <source>
        <dbReference type="EMBL" id="KAK9813556.1"/>
    </source>
</evidence>
<dbReference type="GO" id="GO:0016791">
    <property type="term" value="F:phosphatase activity"/>
    <property type="evidence" value="ECO:0007669"/>
    <property type="project" value="UniProtKB-ARBA"/>
</dbReference>
<reference evidence="4 5" key="1">
    <citation type="journal article" date="2024" name="Nat. Commun.">
        <title>Phylogenomics reveals the evolutionary origins of lichenization in chlorophyte algae.</title>
        <authorList>
            <person name="Puginier C."/>
            <person name="Libourel C."/>
            <person name="Otte J."/>
            <person name="Skaloud P."/>
            <person name="Haon M."/>
            <person name="Grisel S."/>
            <person name="Petersen M."/>
            <person name="Berrin J.G."/>
            <person name="Delaux P.M."/>
            <person name="Dal Grande F."/>
            <person name="Keller J."/>
        </authorList>
    </citation>
    <scope>NUCLEOTIDE SEQUENCE [LARGE SCALE GENOMIC DNA]</scope>
    <source>
        <strain evidence="4 5">SAG 2036</strain>
    </source>
</reference>
<dbReference type="AlphaFoldDB" id="A0AAW1PYN8"/>
<gene>
    <name evidence="4" type="ORF">WJX73_006802</name>
</gene>
<evidence type="ECO:0000256" key="2">
    <source>
        <dbReference type="SAM" id="MobiDB-lite"/>
    </source>
</evidence>
<dbReference type="EMBL" id="JALJOQ010000004">
    <property type="protein sequence ID" value="KAK9813556.1"/>
    <property type="molecule type" value="Genomic_DNA"/>
</dbReference>
<dbReference type="InterPro" id="IPR050561">
    <property type="entry name" value="PTP"/>
</dbReference>
<evidence type="ECO:0000259" key="3">
    <source>
        <dbReference type="PROSITE" id="PS50056"/>
    </source>
</evidence>
<comment type="caution">
    <text evidence="4">The sequence shown here is derived from an EMBL/GenBank/DDBJ whole genome shotgun (WGS) entry which is preliminary data.</text>
</comment>
<dbReference type="SUPFAM" id="SSF52799">
    <property type="entry name" value="(Phosphotyrosine protein) phosphatases II"/>
    <property type="match status" value="1"/>
</dbReference>
<feature type="domain" description="Tyrosine specific protein phosphatases" evidence="3">
    <location>
        <begin position="218"/>
        <end position="276"/>
    </location>
</feature>
<dbReference type="InterPro" id="IPR029021">
    <property type="entry name" value="Prot-tyrosine_phosphatase-like"/>
</dbReference>